<dbReference type="EMBL" id="CAFBQV010000003">
    <property type="protein sequence ID" value="CAB5057653.1"/>
    <property type="molecule type" value="Genomic_DNA"/>
</dbReference>
<sequence length="439" mass="47900">MAKISNIFKVAELRNKILFTLAMLAVYRLGSSLRVPGVDSQAISQLREASKSQGALGFLNLFSGGAFGSFSIFALGIMPYITSSIIMQVLTVVIPKLEEWQQEGATGQRKITQWTRYVAIGIATLQGAGLTFIFGQGRGSAFFSASRKAPDVVLLDPFMPRALLVIPSLVAGTALLMWLGELISQRGIGNGMSMVIFASVVSGLPYNYYSLLQTRKTLVFVILVALSIGIIIAVVRVELGQRRIPVQFAKRVVGRKMYGGQNTYIPLKVNQSGVVPIIFASSVLLLPVLMSNMLGSGEGWRGSIARFVDQYLINSQNLMYVTVFGLLIIAFAYFYNSIAFDPIRQADQLRKQGGFVPGIRPGQQTEAFLGKTVNRITLPGATFVAVIAILPYIVLWVGKVSSFPFAGTTVLIAVGVALELMRQIDSQLMQRNYEGFLKQ</sequence>
<evidence type="ECO:0000256" key="2">
    <source>
        <dbReference type="ARBA" id="ARBA00005751"/>
    </source>
</evidence>
<evidence type="ECO:0000256" key="5">
    <source>
        <dbReference type="ARBA" id="ARBA00022927"/>
    </source>
</evidence>
<comment type="subcellular location">
    <subcellularLocation>
        <location evidence="1">Membrane</location>
        <topology evidence="1">Multi-pass membrane protein</topology>
    </subcellularLocation>
</comment>
<keyword evidence="5" id="KW-0653">Protein transport</keyword>
<feature type="transmembrane region" description="Helical" evidence="10">
    <location>
        <begin position="317"/>
        <end position="335"/>
    </location>
</feature>
<feature type="transmembrane region" description="Helical" evidence="10">
    <location>
        <begin position="191"/>
        <end position="211"/>
    </location>
</feature>
<evidence type="ECO:0000313" key="13">
    <source>
        <dbReference type="EMBL" id="CAB4994057.1"/>
    </source>
</evidence>
<evidence type="ECO:0000256" key="9">
    <source>
        <dbReference type="ARBA" id="ARBA00039733"/>
    </source>
</evidence>
<dbReference type="SUPFAM" id="SSF103491">
    <property type="entry name" value="Preprotein translocase SecY subunit"/>
    <property type="match status" value="1"/>
</dbReference>
<accession>A0A6J7NLS7</accession>
<evidence type="ECO:0000256" key="10">
    <source>
        <dbReference type="SAM" id="Phobius"/>
    </source>
</evidence>
<dbReference type="PRINTS" id="PR00303">
    <property type="entry name" value="SECYTRNLCASE"/>
</dbReference>
<feature type="transmembrane region" description="Helical" evidence="10">
    <location>
        <begin position="403"/>
        <end position="421"/>
    </location>
</feature>
<feature type="transmembrane region" description="Helical" evidence="10">
    <location>
        <begin position="158"/>
        <end position="179"/>
    </location>
</feature>
<keyword evidence="4 10" id="KW-0812">Transmembrane</keyword>
<dbReference type="InterPro" id="IPR030659">
    <property type="entry name" value="SecY_CS"/>
</dbReference>
<reference evidence="13" key="1">
    <citation type="submission" date="2020-05" db="EMBL/GenBank/DDBJ databases">
        <authorList>
            <person name="Chiriac C."/>
            <person name="Salcher M."/>
            <person name="Ghai R."/>
            <person name="Kavagutti S V."/>
        </authorList>
    </citation>
    <scope>NUCLEOTIDE SEQUENCE</scope>
</reference>
<dbReference type="PROSITE" id="PS00755">
    <property type="entry name" value="SECY_1"/>
    <property type="match status" value="1"/>
</dbReference>
<evidence type="ECO:0000256" key="7">
    <source>
        <dbReference type="ARBA" id="ARBA00023010"/>
    </source>
</evidence>
<keyword evidence="7" id="KW-0811">Translocation</keyword>
<feature type="transmembrane region" description="Helical" evidence="10">
    <location>
        <begin position="274"/>
        <end position="297"/>
    </location>
</feature>
<dbReference type="PANTHER" id="PTHR10906">
    <property type="entry name" value="SECY/SEC61-ALPHA FAMILY MEMBER"/>
    <property type="match status" value="1"/>
</dbReference>
<dbReference type="HAMAP" id="MF_01465">
    <property type="entry name" value="SecY"/>
    <property type="match status" value="1"/>
</dbReference>
<organism evidence="13">
    <name type="scientific">freshwater metagenome</name>
    <dbReference type="NCBI Taxonomy" id="449393"/>
    <lineage>
        <taxon>unclassified sequences</taxon>
        <taxon>metagenomes</taxon>
        <taxon>ecological metagenomes</taxon>
    </lineage>
</organism>
<dbReference type="InterPro" id="IPR002208">
    <property type="entry name" value="SecY/SEC61-alpha"/>
</dbReference>
<evidence type="ECO:0000313" key="11">
    <source>
        <dbReference type="EMBL" id="CAB4590869.1"/>
    </source>
</evidence>
<feature type="transmembrane region" description="Helical" evidence="10">
    <location>
        <begin position="117"/>
        <end position="138"/>
    </location>
</feature>
<evidence type="ECO:0000313" key="12">
    <source>
        <dbReference type="EMBL" id="CAB4749519.1"/>
    </source>
</evidence>
<dbReference type="EMBL" id="CAEZZK010000006">
    <property type="protein sequence ID" value="CAB4749519.1"/>
    <property type="molecule type" value="Genomic_DNA"/>
</dbReference>
<dbReference type="Gene3D" id="1.10.3370.10">
    <property type="entry name" value="SecY subunit domain"/>
    <property type="match status" value="1"/>
</dbReference>
<evidence type="ECO:0000256" key="1">
    <source>
        <dbReference type="ARBA" id="ARBA00004141"/>
    </source>
</evidence>
<gene>
    <name evidence="11" type="ORF">UFOPK1826_00048</name>
    <name evidence="12" type="ORF">UFOPK2855_00075</name>
    <name evidence="13" type="ORF">UFOPK4020_00426</name>
    <name evidence="14" type="ORF">UFOPK4345_00031</name>
</gene>
<dbReference type="AlphaFoldDB" id="A0A6J7NLS7"/>
<dbReference type="Pfam" id="PF00344">
    <property type="entry name" value="SecY"/>
    <property type="match status" value="1"/>
</dbReference>
<evidence type="ECO:0000313" key="14">
    <source>
        <dbReference type="EMBL" id="CAB5057653.1"/>
    </source>
</evidence>
<comment type="similarity">
    <text evidence="2">Belongs to the SecY/SEC61-alpha family.</text>
</comment>
<dbReference type="NCBIfam" id="TIGR00967">
    <property type="entry name" value="3a0501s007"/>
    <property type="match status" value="1"/>
</dbReference>
<dbReference type="GO" id="GO:0016020">
    <property type="term" value="C:membrane"/>
    <property type="evidence" value="ECO:0007669"/>
    <property type="project" value="UniProtKB-SubCell"/>
</dbReference>
<keyword evidence="8 10" id="KW-0472">Membrane</keyword>
<evidence type="ECO:0000256" key="4">
    <source>
        <dbReference type="ARBA" id="ARBA00022692"/>
    </source>
</evidence>
<dbReference type="PIRSF" id="PIRSF004557">
    <property type="entry name" value="SecY"/>
    <property type="match status" value="1"/>
</dbReference>
<protein>
    <recommendedName>
        <fullName evidence="9">Protein translocase subunit SecY</fullName>
    </recommendedName>
</protein>
<feature type="transmembrane region" description="Helical" evidence="10">
    <location>
        <begin position="217"/>
        <end position="235"/>
    </location>
</feature>
<dbReference type="InterPro" id="IPR023201">
    <property type="entry name" value="SecY_dom_sf"/>
</dbReference>
<evidence type="ECO:0000256" key="6">
    <source>
        <dbReference type="ARBA" id="ARBA00022989"/>
    </source>
</evidence>
<evidence type="ECO:0000256" key="8">
    <source>
        <dbReference type="ARBA" id="ARBA00023136"/>
    </source>
</evidence>
<dbReference type="EMBL" id="CAFBOV010000061">
    <property type="protein sequence ID" value="CAB4994057.1"/>
    <property type="molecule type" value="Genomic_DNA"/>
</dbReference>
<dbReference type="GO" id="GO:0015031">
    <property type="term" value="P:protein transport"/>
    <property type="evidence" value="ECO:0007669"/>
    <property type="project" value="UniProtKB-KW"/>
</dbReference>
<dbReference type="EMBL" id="CAEZUN010000004">
    <property type="protein sequence ID" value="CAB4590869.1"/>
    <property type="molecule type" value="Genomic_DNA"/>
</dbReference>
<keyword evidence="6 10" id="KW-1133">Transmembrane helix</keyword>
<dbReference type="InterPro" id="IPR026593">
    <property type="entry name" value="SecY"/>
</dbReference>
<proteinExistence type="inferred from homology"/>
<evidence type="ECO:0000256" key="3">
    <source>
        <dbReference type="ARBA" id="ARBA00022448"/>
    </source>
</evidence>
<feature type="transmembrane region" description="Helical" evidence="10">
    <location>
        <begin position="376"/>
        <end position="397"/>
    </location>
</feature>
<name>A0A6J7NLS7_9ZZZZ</name>
<keyword evidence="3" id="KW-0813">Transport</keyword>
<dbReference type="FunFam" id="1.10.3370.10:FF:000001">
    <property type="entry name" value="Preprotein translocase subunit SecY"/>
    <property type="match status" value="1"/>
</dbReference>